<evidence type="ECO:0000313" key="2">
    <source>
        <dbReference type="EMBL" id="EFK96650.1"/>
    </source>
</evidence>
<sequence length="79" mass="9345">MIFNNIFMETNYISIFIFILLILLALFVSEFIDKINKNHEEITRKIAHILIGILFTLSPLFMEKNEIIISSIIYFLEYG</sequence>
<keyword evidence="1" id="KW-0472">Membrane</keyword>
<reference evidence="2" key="2">
    <citation type="journal article" date="2011" name="Microb. Ecol.">
        <title>Taxonomic and Functional Metagenomic Profiling of the Microbial Community in the Anoxic Sediment of a Sub-saline Shallow Lake (Laguna de Carrizo, Central Spain).</title>
        <authorList>
            <person name="Ferrer M."/>
            <person name="Guazzaroni M.E."/>
            <person name="Richter M."/>
            <person name="Garcia-Salamanca A."/>
            <person name="Yarza P."/>
            <person name="Suarez-Suarez A."/>
            <person name="Solano J."/>
            <person name="Alcaide M."/>
            <person name="van Dillewijn P."/>
            <person name="Molina-Henares M.A."/>
            <person name="Lopez-Cortes N."/>
            <person name="Al-Ramahi Y."/>
            <person name="Guerrero C."/>
            <person name="Acosta A."/>
            <person name="de Eugenio L.I."/>
            <person name="Martinez V."/>
            <person name="Marques S."/>
            <person name="Rojo F."/>
            <person name="Santero E."/>
            <person name="Genilloud O."/>
            <person name="Perez-Perez J."/>
            <person name="Rossello-Mora R."/>
            <person name="Ramos J.L."/>
        </authorList>
    </citation>
    <scope>NUCLEOTIDE SEQUENCE</scope>
</reference>
<proteinExistence type="predicted"/>
<dbReference type="AlphaFoldDB" id="D9PIG7"/>
<organism evidence="2">
    <name type="scientific">sediment metagenome</name>
    <dbReference type="NCBI Taxonomy" id="749907"/>
    <lineage>
        <taxon>unclassified sequences</taxon>
        <taxon>metagenomes</taxon>
        <taxon>ecological metagenomes</taxon>
    </lineage>
</organism>
<accession>D9PIG7</accession>
<comment type="caution">
    <text evidence="2">The sequence shown here is derived from an EMBL/GenBank/DDBJ whole genome shotgun (WGS) entry which is preliminary data.</text>
</comment>
<protein>
    <submittedName>
        <fullName evidence="2">Uncharacterized protein</fullName>
    </submittedName>
</protein>
<evidence type="ECO:0000256" key="1">
    <source>
        <dbReference type="SAM" id="Phobius"/>
    </source>
</evidence>
<feature type="transmembrane region" description="Helical" evidence="1">
    <location>
        <begin position="12"/>
        <end position="33"/>
    </location>
</feature>
<reference evidence="2" key="1">
    <citation type="submission" date="2010-07" db="EMBL/GenBank/DDBJ databases">
        <authorList>
            <consortium name="CONSOLIDER consortium CSD2007-00005"/>
            <person name="Guazzaroni M.-E."/>
            <person name="Richter M."/>
            <person name="Garcia-Salamanca A."/>
            <person name="Yarza P."/>
            <person name="Ferrer M."/>
        </authorList>
    </citation>
    <scope>NUCLEOTIDE SEQUENCE</scope>
</reference>
<feature type="transmembrane region" description="Helical" evidence="1">
    <location>
        <begin position="45"/>
        <end position="62"/>
    </location>
</feature>
<name>D9PIG7_9ZZZZ</name>
<dbReference type="EMBL" id="ADZX01000431">
    <property type="protein sequence ID" value="EFK96650.1"/>
    <property type="molecule type" value="Genomic_DNA"/>
</dbReference>
<keyword evidence="1" id="KW-1133">Transmembrane helix</keyword>
<gene>
    <name evidence="2" type="ORF">LDC_1325</name>
</gene>
<keyword evidence="1" id="KW-0812">Transmembrane</keyword>